<name>A0ABP1S1B8_9HEXA</name>
<comment type="caution">
    <text evidence="1">The sequence shown here is derived from an EMBL/GenBank/DDBJ whole genome shotgun (WGS) entry which is preliminary data.</text>
</comment>
<gene>
    <name evidence="1" type="ORF">ODALV1_LOCUS28311</name>
</gene>
<dbReference type="SUPFAM" id="SSF56219">
    <property type="entry name" value="DNase I-like"/>
    <property type="match status" value="1"/>
</dbReference>
<proteinExistence type="predicted"/>
<accession>A0ABP1S1B8</accession>
<evidence type="ECO:0000313" key="1">
    <source>
        <dbReference type="EMBL" id="CAL8140499.1"/>
    </source>
</evidence>
<dbReference type="Proteomes" id="UP001642540">
    <property type="component" value="Unassembled WGS sequence"/>
</dbReference>
<dbReference type="InterPro" id="IPR036691">
    <property type="entry name" value="Endo/exonu/phosph_ase_sf"/>
</dbReference>
<organism evidence="1 2">
    <name type="scientific">Orchesella dallaii</name>
    <dbReference type="NCBI Taxonomy" id="48710"/>
    <lineage>
        <taxon>Eukaryota</taxon>
        <taxon>Metazoa</taxon>
        <taxon>Ecdysozoa</taxon>
        <taxon>Arthropoda</taxon>
        <taxon>Hexapoda</taxon>
        <taxon>Collembola</taxon>
        <taxon>Entomobryomorpha</taxon>
        <taxon>Entomobryoidea</taxon>
        <taxon>Orchesellidae</taxon>
        <taxon>Orchesellinae</taxon>
        <taxon>Orchesella</taxon>
    </lineage>
</organism>
<evidence type="ECO:0000313" key="2">
    <source>
        <dbReference type="Proteomes" id="UP001642540"/>
    </source>
</evidence>
<dbReference type="Gene3D" id="3.60.10.10">
    <property type="entry name" value="Endonuclease/exonuclease/phosphatase"/>
    <property type="match status" value="1"/>
</dbReference>
<protein>
    <recommendedName>
        <fullName evidence="3">Endonuclease/exonuclease/phosphatase domain-containing protein</fullName>
    </recommendedName>
</protein>
<evidence type="ECO:0008006" key="3">
    <source>
        <dbReference type="Google" id="ProtNLM"/>
    </source>
</evidence>
<sequence>MTRGKSGTSVSCNQEVKTSHKSTTCTMCLALFHTAIARKCVPGDDREKWKSNWSCSSCLNVAVTTSQTTLITSEDIPSGESDDHSSLKLINESFFEVEDNENDCDQTNSSTTSLYIQRLPKQQSKLNSIRDPINQFGIPGFNCLRKDRSGTEGGGLLVYIHNRYAYEQLDVPFQLLDVECLIVKIITEHLIPILVCTIYLPPSKVCNSSFEIIEEIFSFLRSQKIEFIVQGDLNVDLLKKTMSH</sequence>
<keyword evidence="2" id="KW-1185">Reference proteome</keyword>
<dbReference type="EMBL" id="CAXLJM020000137">
    <property type="protein sequence ID" value="CAL8140499.1"/>
    <property type="molecule type" value="Genomic_DNA"/>
</dbReference>
<reference evidence="1 2" key="1">
    <citation type="submission" date="2024-08" db="EMBL/GenBank/DDBJ databases">
        <authorList>
            <person name="Cucini C."/>
            <person name="Frati F."/>
        </authorList>
    </citation>
    <scope>NUCLEOTIDE SEQUENCE [LARGE SCALE GENOMIC DNA]</scope>
</reference>